<organism evidence="1">
    <name type="scientific">marine metagenome</name>
    <dbReference type="NCBI Taxonomy" id="408172"/>
    <lineage>
        <taxon>unclassified sequences</taxon>
        <taxon>metagenomes</taxon>
        <taxon>ecological metagenomes</taxon>
    </lineage>
</organism>
<feature type="non-terminal residue" evidence="1">
    <location>
        <position position="1"/>
    </location>
</feature>
<name>A0A381NI71_9ZZZZ</name>
<evidence type="ECO:0000313" key="1">
    <source>
        <dbReference type="EMBL" id="SUZ54217.1"/>
    </source>
</evidence>
<proteinExistence type="predicted"/>
<accession>A0A381NI71</accession>
<reference evidence="1" key="1">
    <citation type="submission" date="2018-05" db="EMBL/GenBank/DDBJ databases">
        <authorList>
            <person name="Lanie J.A."/>
            <person name="Ng W.-L."/>
            <person name="Kazmierczak K.M."/>
            <person name="Andrzejewski T.M."/>
            <person name="Davidsen T.M."/>
            <person name="Wayne K.J."/>
            <person name="Tettelin H."/>
            <person name="Glass J.I."/>
            <person name="Rusch D."/>
            <person name="Podicherti R."/>
            <person name="Tsui H.-C.T."/>
            <person name="Winkler M.E."/>
        </authorList>
    </citation>
    <scope>NUCLEOTIDE SEQUENCE</scope>
</reference>
<dbReference type="AlphaFoldDB" id="A0A381NI71"/>
<sequence length="50" mass="5230">GGLDCRVNAILAGQSGGIAGFLSAPQIPHHSCRVQTEDHKVLVFQDIDAS</sequence>
<gene>
    <name evidence="1" type="ORF">METZ01_LOCUS7071</name>
</gene>
<dbReference type="EMBL" id="UINC01000376">
    <property type="protein sequence ID" value="SUZ54217.1"/>
    <property type="molecule type" value="Genomic_DNA"/>
</dbReference>
<protein>
    <submittedName>
        <fullName evidence="1">Uncharacterized protein</fullName>
    </submittedName>
</protein>